<dbReference type="RefSeq" id="WP_256312425.1">
    <property type="nucleotide sequence ID" value="NZ_JANGAC010000016.1"/>
</dbReference>
<reference evidence="1 2" key="1">
    <citation type="submission" date="2022-06" db="EMBL/GenBank/DDBJ databases">
        <title>Isolation of gut microbiota from human fecal samples.</title>
        <authorList>
            <person name="Pamer E.G."/>
            <person name="Barat B."/>
            <person name="Waligurski E."/>
            <person name="Medina S."/>
            <person name="Paddock L."/>
            <person name="Mostad J."/>
        </authorList>
    </citation>
    <scope>NUCLEOTIDE SEQUENCE [LARGE SCALE GENOMIC DNA]</scope>
    <source>
        <strain evidence="1 2">DFI.7.95</strain>
    </source>
</reference>
<keyword evidence="2" id="KW-1185">Reference proteome</keyword>
<dbReference type="EMBL" id="JANGAC010000016">
    <property type="protein sequence ID" value="MCQ4924835.1"/>
    <property type="molecule type" value="Genomic_DNA"/>
</dbReference>
<accession>A0ABT1SEF2</accession>
<proteinExistence type="predicted"/>
<dbReference type="Proteomes" id="UP001524478">
    <property type="component" value="Unassembled WGS sequence"/>
</dbReference>
<evidence type="ECO:0000313" key="2">
    <source>
        <dbReference type="Proteomes" id="UP001524478"/>
    </source>
</evidence>
<evidence type="ECO:0000313" key="1">
    <source>
        <dbReference type="EMBL" id="MCQ4924835.1"/>
    </source>
</evidence>
<organism evidence="1 2">
    <name type="scientific">Tissierella carlieri</name>
    <dbReference type="NCBI Taxonomy" id="689904"/>
    <lineage>
        <taxon>Bacteria</taxon>
        <taxon>Bacillati</taxon>
        <taxon>Bacillota</taxon>
        <taxon>Tissierellia</taxon>
        <taxon>Tissierellales</taxon>
        <taxon>Tissierellaceae</taxon>
        <taxon>Tissierella</taxon>
    </lineage>
</organism>
<gene>
    <name evidence="1" type="ORF">NE686_17165</name>
</gene>
<comment type="caution">
    <text evidence="1">The sequence shown here is derived from an EMBL/GenBank/DDBJ whole genome shotgun (WGS) entry which is preliminary data.</text>
</comment>
<sequence>MLIYQDKDVKIYATNNLLLVLKGDSIEKQIHIEDKNLLEEEALTITEKMNSASPIVKKAFAVAR</sequence>
<name>A0ABT1SEF2_9FIRM</name>
<protein>
    <submittedName>
        <fullName evidence="1">Uncharacterized protein</fullName>
    </submittedName>
</protein>